<comment type="subcellular location">
    <subcellularLocation>
        <location evidence="1">Membrane</location>
    </subcellularLocation>
</comment>
<name>A0ABC9FDE5_9POAL</name>
<gene>
    <name evidence="8" type="ORF">URODEC1_LOCUS104363</name>
</gene>
<keyword evidence="2" id="KW-0479">Metal-binding</keyword>
<evidence type="ECO:0000256" key="3">
    <source>
        <dbReference type="ARBA" id="ARBA00022771"/>
    </source>
</evidence>
<dbReference type="GO" id="GO:0008270">
    <property type="term" value="F:zinc ion binding"/>
    <property type="evidence" value="ECO:0007669"/>
    <property type="project" value="UniProtKB-KW"/>
</dbReference>
<dbReference type="Gene3D" id="3.30.40.10">
    <property type="entry name" value="Zinc/RING finger domain, C3HC4 (zinc finger)"/>
    <property type="match status" value="1"/>
</dbReference>
<feature type="domain" description="RING-type" evidence="7">
    <location>
        <begin position="195"/>
        <end position="237"/>
    </location>
</feature>
<sequence length="240" mass="24448">MDTAPLAVTGSWLRPATADSAARHGSPAGVRGGGLGSLAAGAAESLARGLVTCVFATVGTVLGAITGGLLGLATETGVVRGTGIGGITGALVSMEVVDSYLAMCRSDEPAIWSVVYVLDVIWSLLTGRLVREKVDPAVLSAVESQMSAVAAPARHGDGADIFETGGGGASEGLTRAAIDALPVVRLAERGELVSCSVCLQEFEAGESARSLPVCRHTFHLPCIDGWLLRHASCPLCRRAV</sequence>
<keyword evidence="4" id="KW-0862">Zinc</keyword>
<keyword evidence="5" id="KW-0472">Membrane</keyword>
<keyword evidence="9" id="KW-1185">Reference proteome</keyword>
<dbReference type="SMART" id="SM00184">
    <property type="entry name" value="RING"/>
    <property type="match status" value="1"/>
</dbReference>
<dbReference type="InterPro" id="IPR001841">
    <property type="entry name" value="Znf_RING"/>
</dbReference>
<proteinExistence type="predicted"/>
<evidence type="ECO:0000256" key="4">
    <source>
        <dbReference type="ARBA" id="ARBA00022833"/>
    </source>
</evidence>
<evidence type="ECO:0000313" key="9">
    <source>
        <dbReference type="Proteomes" id="UP001497457"/>
    </source>
</evidence>
<dbReference type="Proteomes" id="UP001497457">
    <property type="component" value="Chromosome 6rd"/>
</dbReference>
<dbReference type="CDD" id="cd16461">
    <property type="entry name" value="RING-H2_EL5-like"/>
    <property type="match status" value="1"/>
</dbReference>
<dbReference type="PROSITE" id="PS50089">
    <property type="entry name" value="ZF_RING_2"/>
    <property type="match status" value="1"/>
</dbReference>
<dbReference type="EMBL" id="OZ075116">
    <property type="protein sequence ID" value="CAL5073039.1"/>
    <property type="molecule type" value="Genomic_DNA"/>
</dbReference>
<protein>
    <recommendedName>
        <fullName evidence="7">RING-type domain-containing protein</fullName>
    </recommendedName>
</protein>
<reference evidence="8 9" key="2">
    <citation type="submission" date="2024-10" db="EMBL/GenBank/DDBJ databases">
        <authorList>
            <person name="Ryan C."/>
        </authorList>
    </citation>
    <scope>NUCLEOTIDE SEQUENCE [LARGE SCALE GENOMIC DNA]</scope>
</reference>
<dbReference type="PANTHER" id="PTHR46151:SF13">
    <property type="entry name" value="RING-TYPE DOMAIN-CONTAINING PROTEIN"/>
    <property type="match status" value="1"/>
</dbReference>
<dbReference type="GO" id="GO:0016020">
    <property type="term" value="C:membrane"/>
    <property type="evidence" value="ECO:0007669"/>
    <property type="project" value="UniProtKB-SubCell"/>
</dbReference>
<dbReference type="InterPro" id="IPR013083">
    <property type="entry name" value="Znf_RING/FYVE/PHD"/>
</dbReference>
<dbReference type="Pfam" id="PF13639">
    <property type="entry name" value="zf-RING_2"/>
    <property type="match status" value="1"/>
</dbReference>
<evidence type="ECO:0000256" key="6">
    <source>
        <dbReference type="PROSITE-ProRule" id="PRU00175"/>
    </source>
</evidence>
<evidence type="ECO:0000256" key="1">
    <source>
        <dbReference type="ARBA" id="ARBA00004370"/>
    </source>
</evidence>
<accession>A0ABC9FDE5</accession>
<evidence type="ECO:0000313" key="8">
    <source>
        <dbReference type="EMBL" id="CAL5073039.1"/>
    </source>
</evidence>
<keyword evidence="3 6" id="KW-0863">Zinc-finger</keyword>
<organism evidence="8 9">
    <name type="scientific">Urochloa decumbens</name>
    <dbReference type="NCBI Taxonomy" id="240449"/>
    <lineage>
        <taxon>Eukaryota</taxon>
        <taxon>Viridiplantae</taxon>
        <taxon>Streptophyta</taxon>
        <taxon>Embryophyta</taxon>
        <taxon>Tracheophyta</taxon>
        <taxon>Spermatophyta</taxon>
        <taxon>Magnoliopsida</taxon>
        <taxon>Liliopsida</taxon>
        <taxon>Poales</taxon>
        <taxon>Poaceae</taxon>
        <taxon>PACMAD clade</taxon>
        <taxon>Panicoideae</taxon>
        <taxon>Panicodae</taxon>
        <taxon>Paniceae</taxon>
        <taxon>Melinidinae</taxon>
        <taxon>Urochloa</taxon>
    </lineage>
</organism>
<dbReference type="SUPFAM" id="SSF57850">
    <property type="entry name" value="RING/U-box"/>
    <property type="match status" value="1"/>
</dbReference>
<evidence type="ECO:0000256" key="5">
    <source>
        <dbReference type="ARBA" id="ARBA00023136"/>
    </source>
</evidence>
<evidence type="ECO:0000256" key="2">
    <source>
        <dbReference type="ARBA" id="ARBA00022723"/>
    </source>
</evidence>
<evidence type="ECO:0000259" key="7">
    <source>
        <dbReference type="PROSITE" id="PS50089"/>
    </source>
</evidence>
<reference evidence="9" key="1">
    <citation type="submission" date="2024-06" db="EMBL/GenBank/DDBJ databases">
        <authorList>
            <person name="Ryan C."/>
        </authorList>
    </citation>
    <scope>NUCLEOTIDE SEQUENCE [LARGE SCALE GENOMIC DNA]</scope>
</reference>
<dbReference type="PANTHER" id="PTHR46151">
    <property type="entry name" value="NEP1-INTERACTING PROTEIN-LIKE 2"/>
    <property type="match status" value="1"/>
</dbReference>
<dbReference type="AlphaFoldDB" id="A0ABC9FDE5"/>